<dbReference type="Proteomes" id="UP000054630">
    <property type="component" value="Unassembled WGS sequence"/>
</dbReference>
<evidence type="ECO:0000313" key="2">
    <source>
        <dbReference type="Proteomes" id="UP000054630"/>
    </source>
</evidence>
<dbReference type="OrthoDB" id="5937503at2759"/>
<gene>
    <name evidence="1" type="ORF">T07_12835</name>
</gene>
<sequence length="131" mass="15243">MIQLKHPFLIEQILELRETGQWSNKKKCQVAMKIVAFSGFKIGAEGIHSADERIVKRIKTFRTLVNRMDLEAAFLGMSNFFLTKKDPLLVRVMKCIPHVWNKEQQSEGLSAIIWKKERRHISAKRLLVVVK</sequence>
<dbReference type="AlphaFoldDB" id="A0A0V0SDB7"/>
<organism evidence="1 2">
    <name type="scientific">Trichinella nelsoni</name>
    <dbReference type="NCBI Taxonomy" id="6336"/>
    <lineage>
        <taxon>Eukaryota</taxon>
        <taxon>Metazoa</taxon>
        <taxon>Ecdysozoa</taxon>
        <taxon>Nematoda</taxon>
        <taxon>Enoplea</taxon>
        <taxon>Dorylaimia</taxon>
        <taxon>Trichinellida</taxon>
        <taxon>Trichinellidae</taxon>
        <taxon>Trichinella</taxon>
    </lineage>
</organism>
<dbReference type="EMBL" id="JYDL01000016">
    <property type="protein sequence ID" value="KRX24632.1"/>
    <property type="molecule type" value="Genomic_DNA"/>
</dbReference>
<keyword evidence="2" id="KW-1185">Reference proteome</keyword>
<accession>A0A0V0SDB7</accession>
<evidence type="ECO:0000313" key="1">
    <source>
        <dbReference type="EMBL" id="KRX24632.1"/>
    </source>
</evidence>
<name>A0A0V0SDB7_9BILA</name>
<reference evidence="1 2" key="1">
    <citation type="submission" date="2015-01" db="EMBL/GenBank/DDBJ databases">
        <title>Evolution of Trichinella species and genotypes.</title>
        <authorList>
            <person name="Korhonen P.K."/>
            <person name="Edoardo P."/>
            <person name="Giuseppe L.R."/>
            <person name="Gasser R.B."/>
        </authorList>
    </citation>
    <scope>NUCLEOTIDE SEQUENCE [LARGE SCALE GENOMIC DNA]</scope>
    <source>
        <strain evidence="1">ISS37</strain>
    </source>
</reference>
<protein>
    <submittedName>
        <fullName evidence="1">Uncharacterized protein</fullName>
    </submittedName>
</protein>
<proteinExistence type="predicted"/>
<comment type="caution">
    <text evidence="1">The sequence shown here is derived from an EMBL/GenBank/DDBJ whole genome shotgun (WGS) entry which is preliminary data.</text>
</comment>